<dbReference type="AlphaFoldDB" id="A0A1T5IA05"/>
<dbReference type="Proteomes" id="UP000189777">
    <property type="component" value="Unassembled WGS sequence"/>
</dbReference>
<dbReference type="STRING" id="526729.SAMN04324258_0230"/>
<dbReference type="InterPro" id="IPR046561">
    <property type="entry name" value="DUF6716"/>
</dbReference>
<proteinExistence type="predicted"/>
<evidence type="ECO:0000313" key="1">
    <source>
        <dbReference type="EMBL" id="SKC36001.1"/>
    </source>
</evidence>
<sequence>MTGRTSPRPPRVLAVADADSYLKWAVWTLAGLRADGAPVDVSAVLVRSPIAPTPAQVDAAVRGSGVPGPPTLSPRDLRRLVRRTRPDVVLVAATGPVAELVAREVVRATRPGRRPALLSGLPGMALPATPQGAGWRRWCDAFLVHARVEAGPYVEAFARQGARPDVVLTRLPFLEPSAARAPGSPDAAVRRVVLAAQAKVPGSRDERVDLLDGLARLAAEGLDVVVKLRARAGERQTHNEAHPLDALWAAEHARLGRPGDAVSFVTGPMADQLTPGTALLTVSSTAGLESLALGLPTVFLADFGVGPAQLNEPFARSGCLLRLDEVAAALRAGGPAPDPAWLEEHYLHSAPSGLPAAVHDLARRSRDGALPALSVRPWSRPRHAYTAARSALPVAVGRRLTLSR</sequence>
<evidence type="ECO:0000313" key="2">
    <source>
        <dbReference type="Proteomes" id="UP000189777"/>
    </source>
</evidence>
<gene>
    <name evidence="1" type="ORF">SAMN04324258_0230</name>
</gene>
<keyword evidence="2" id="KW-1185">Reference proteome</keyword>
<dbReference type="RefSeq" id="WP_079569878.1">
    <property type="nucleotide sequence ID" value="NZ_FUZQ01000001.1"/>
</dbReference>
<dbReference type="EMBL" id="FUZQ01000001">
    <property type="protein sequence ID" value="SKC36001.1"/>
    <property type="molecule type" value="Genomic_DNA"/>
</dbReference>
<name>A0A1T5IA05_9MICO</name>
<dbReference type="Pfam" id="PF20471">
    <property type="entry name" value="DUF6716"/>
    <property type="match status" value="1"/>
</dbReference>
<reference evidence="1 2" key="1">
    <citation type="submission" date="2017-02" db="EMBL/GenBank/DDBJ databases">
        <authorList>
            <person name="Peterson S.W."/>
        </authorList>
    </citation>
    <scope>NUCLEOTIDE SEQUENCE [LARGE SCALE GENOMIC DNA]</scope>
    <source>
        <strain evidence="1 2">DSM 21481</strain>
    </source>
</reference>
<protein>
    <submittedName>
        <fullName evidence="1">Uncharacterized protein</fullName>
    </submittedName>
</protein>
<organism evidence="1 2">
    <name type="scientific">Krasilnikoviella flava</name>
    <dbReference type="NCBI Taxonomy" id="526729"/>
    <lineage>
        <taxon>Bacteria</taxon>
        <taxon>Bacillati</taxon>
        <taxon>Actinomycetota</taxon>
        <taxon>Actinomycetes</taxon>
        <taxon>Micrococcales</taxon>
        <taxon>Promicromonosporaceae</taxon>
        <taxon>Krasilnikoviella</taxon>
    </lineage>
</organism>
<accession>A0A1T5IA05</accession>
<dbReference type="OrthoDB" id="8441777at2"/>